<feature type="region of interest" description="Disordered" evidence="6">
    <location>
        <begin position="265"/>
        <end position="326"/>
    </location>
</feature>
<proteinExistence type="predicted"/>
<dbReference type="SMART" id="SM00355">
    <property type="entry name" value="ZnF_C2H2"/>
    <property type="match status" value="7"/>
</dbReference>
<feature type="domain" description="C2H2-type" evidence="7">
    <location>
        <begin position="83"/>
        <end position="111"/>
    </location>
</feature>
<dbReference type="InterPro" id="IPR013087">
    <property type="entry name" value="Znf_C2H2_type"/>
</dbReference>
<accession>A0ABY6L724</accession>
<feature type="domain" description="C2H2-type" evidence="7">
    <location>
        <begin position="426"/>
        <end position="453"/>
    </location>
</feature>
<feature type="region of interest" description="Disordered" evidence="6">
    <location>
        <begin position="351"/>
        <end position="410"/>
    </location>
</feature>
<feature type="domain" description="C2H2-type" evidence="7">
    <location>
        <begin position="112"/>
        <end position="140"/>
    </location>
</feature>
<sequence>MSEAPQSSLEPASLESPEEEVLVFPCREQSCNFTATSRIRLLEHESGHAAKQRSYHCDICHMRFTLFANMRRHRLTHLGVRPFECSLCPKKFFRKDHLTEHVVRQHSKQRPYRCPFCIKSFNYKPHLKSHLSYDHGSVEGANNLCLYCGYQAATPHDLKIHFSSSCHPSSPPPISAKTTAALDFSGLATEEPDDLNRNTASKPQQEAVDSLPEASLSSPPPPHNFFYSHQSFAPPHFSLPPTSSSLISQSVTSASSSMPPAAIAATSYEDDSPPPTVSSTLGKPGPPTQVRLKSEPPETSVDGNSRSTTDLSSDHIPSTESNMVPENLTTSHRMPAISWVAPVNYSARSLAAPAASTPPGPWPSYVVRNRAQQQPAPAHSPEEYKVPTSSHPGPSRPPASPPRPTSLPRPAKLFSEREPVSMERNSMCPYCGIIFPDRTLYFLHRSLHTDASPWKCNLCGRQCQDKYDFNAHIISLAHN</sequence>
<dbReference type="PANTHER" id="PTHR24379:SF121">
    <property type="entry name" value="C2H2-TYPE DOMAIN-CONTAINING PROTEIN"/>
    <property type="match status" value="1"/>
</dbReference>
<feature type="compositionally biased region" description="Pro residues" evidence="6">
    <location>
        <begin position="394"/>
        <end position="407"/>
    </location>
</feature>
<keyword evidence="9" id="KW-1185">Reference proteome</keyword>
<dbReference type="InterPro" id="IPR036236">
    <property type="entry name" value="Znf_C2H2_sf"/>
</dbReference>
<dbReference type="PANTHER" id="PTHR24379">
    <property type="entry name" value="KRAB AND ZINC FINGER DOMAIN-CONTAINING"/>
    <property type="match status" value="1"/>
</dbReference>
<keyword evidence="3 5" id="KW-0863">Zinc-finger</keyword>
<feature type="compositionally biased region" description="Polar residues" evidence="6">
    <location>
        <begin position="301"/>
        <end position="326"/>
    </location>
</feature>
<dbReference type="Pfam" id="PF00096">
    <property type="entry name" value="zf-C2H2"/>
    <property type="match status" value="1"/>
</dbReference>
<organism evidence="8 9">
    <name type="scientific">Cordylochernes scorpioides</name>
    <dbReference type="NCBI Taxonomy" id="51811"/>
    <lineage>
        <taxon>Eukaryota</taxon>
        <taxon>Metazoa</taxon>
        <taxon>Ecdysozoa</taxon>
        <taxon>Arthropoda</taxon>
        <taxon>Chelicerata</taxon>
        <taxon>Arachnida</taxon>
        <taxon>Pseudoscorpiones</taxon>
        <taxon>Cheliferoidea</taxon>
        <taxon>Chernetidae</taxon>
        <taxon>Cordylochernes</taxon>
    </lineage>
</organism>
<reference evidence="8 9" key="1">
    <citation type="submission" date="2022-01" db="EMBL/GenBank/DDBJ databases">
        <title>A chromosomal length assembly of Cordylochernes scorpioides.</title>
        <authorList>
            <person name="Zeh D."/>
            <person name="Zeh J."/>
        </authorList>
    </citation>
    <scope>NUCLEOTIDE SEQUENCE [LARGE SCALE GENOMIC DNA]</scope>
    <source>
        <strain evidence="8">IN4F17</strain>
        <tissue evidence="8">Whole Body</tissue>
    </source>
</reference>
<dbReference type="PROSITE" id="PS50157">
    <property type="entry name" value="ZINC_FINGER_C2H2_2"/>
    <property type="match status" value="4"/>
</dbReference>
<dbReference type="PROSITE" id="PS00028">
    <property type="entry name" value="ZINC_FINGER_C2H2_1"/>
    <property type="match status" value="5"/>
</dbReference>
<evidence type="ECO:0000256" key="6">
    <source>
        <dbReference type="SAM" id="MobiDB-lite"/>
    </source>
</evidence>
<dbReference type="EMBL" id="CP092876">
    <property type="protein sequence ID" value="UYV76659.1"/>
    <property type="molecule type" value="Genomic_DNA"/>
</dbReference>
<dbReference type="Proteomes" id="UP001235939">
    <property type="component" value="Chromosome 14"/>
</dbReference>
<name>A0ABY6L724_9ARAC</name>
<evidence type="ECO:0000256" key="4">
    <source>
        <dbReference type="ARBA" id="ARBA00022833"/>
    </source>
</evidence>
<dbReference type="SUPFAM" id="SSF57667">
    <property type="entry name" value="beta-beta-alpha zinc fingers"/>
    <property type="match status" value="3"/>
</dbReference>
<evidence type="ECO:0000256" key="5">
    <source>
        <dbReference type="PROSITE-ProRule" id="PRU00042"/>
    </source>
</evidence>
<keyword evidence="4" id="KW-0862">Zinc</keyword>
<evidence type="ECO:0000313" key="9">
    <source>
        <dbReference type="Proteomes" id="UP001235939"/>
    </source>
</evidence>
<evidence type="ECO:0000256" key="2">
    <source>
        <dbReference type="ARBA" id="ARBA00022737"/>
    </source>
</evidence>
<evidence type="ECO:0000259" key="7">
    <source>
        <dbReference type="PROSITE" id="PS50157"/>
    </source>
</evidence>
<dbReference type="Gene3D" id="3.30.160.60">
    <property type="entry name" value="Classic Zinc Finger"/>
    <property type="match status" value="4"/>
</dbReference>
<protein>
    <recommendedName>
        <fullName evidence="7">C2H2-type domain-containing protein</fullName>
    </recommendedName>
</protein>
<keyword evidence="1" id="KW-0479">Metal-binding</keyword>
<feature type="domain" description="C2H2-type" evidence="7">
    <location>
        <begin position="55"/>
        <end position="82"/>
    </location>
</feature>
<feature type="region of interest" description="Disordered" evidence="6">
    <location>
        <begin position="189"/>
        <end position="229"/>
    </location>
</feature>
<evidence type="ECO:0000313" key="8">
    <source>
        <dbReference type="EMBL" id="UYV76659.1"/>
    </source>
</evidence>
<evidence type="ECO:0000256" key="1">
    <source>
        <dbReference type="ARBA" id="ARBA00022723"/>
    </source>
</evidence>
<gene>
    <name evidence="8" type="ORF">LAZ67_14001624</name>
</gene>
<evidence type="ECO:0000256" key="3">
    <source>
        <dbReference type="ARBA" id="ARBA00022771"/>
    </source>
</evidence>
<keyword evidence="2" id="KW-0677">Repeat</keyword>